<reference evidence="3" key="1">
    <citation type="submission" date="2024-02" db="UniProtKB">
        <authorList>
            <consortium name="WormBaseParasite"/>
        </authorList>
    </citation>
    <scope>IDENTIFICATION</scope>
</reference>
<feature type="compositionally biased region" description="Basic and acidic residues" evidence="1">
    <location>
        <begin position="714"/>
        <end position="745"/>
    </location>
</feature>
<evidence type="ECO:0000256" key="1">
    <source>
        <dbReference type="SAM" id="MobiDB-lite"/>
    </source>
</evidence>
<feature type="region of interest" description="Disordered" evidence="1">
    <location>
        <begin position="465"/>
        <end position="530"/>
    </location>
</feature>
<dbReference type="GO" id="GO:0005634">
    <property type="term" value="C:nucleus"/>
    <property type="evidence" value="ECO:0007669"/>
    <property type="project" value="TreeGrafter"/>
</dbReference>
<feature type="compositionally biased region" description="Basic and acidic residues" evidence="1">
    <location>
        <begin position="917"/>
        <end position="926"/>
    </location>
</feature>
<organism evidence="2 3">
    <name type="scientific">Mesorhabditis belari</name>
    <dbReference type="NCBI Taxonomy" id="2138241"/>
    <lineage>
        <taxon>Eukaryota</taxon>
        <taxon>Metazoa</taxon>
        <taxon>Ecdysozoa</taxon>
        <taxon>Nematoda</taxon>
        <taxon>Chromadorea</taxon>
        <taxon>Rhabditida</taxon>
        <taxon>Rhabditina</taxon>
        <taxon>Rhabditomorpha</taxon>
        <taxon>Rhabditoidea</taxon>
        <taxon>Rhabditidae</taxon>
        <taxon>Mesorhabditinae</taxon>
        <taxon>Mesorhabditis</taxon>
    </lineage>
</organism>
<feature type="compositionally biased region" description="Basic residues" evidence="1">
    <location>
        <begin position="484"/>
        <end position="497"/>
    </location>
</feature>
<protein>
    <submittedName>
        <fullName evidence="3">Uncharacterized protein</fullName>
    </submittedName>
</protein>
<feature type="compositionally biased region" description="Basic and acidic residues" evidence="1">
    <location>
        <begin position="498"/>
        <end position="523"/>
    </location>
</feature>
<dbReference type="GO" id="GO:0006511">
    <property type="term" value="P:ubiquitin-dependent protein catabolic process"/>
    <property type="evidence" value="ECO:0007669"/>
    <property type="project" value="TreeGrafter"/>
</dbReference>
<dbReference type="InterPro" id="IPR033489">
    <property type="entry name" value="RBBP6"/>
</dbReference>
<proteinExistence type="predicted"/>
<dbReference type="WBParaSite" id="MBELARI_LOCUS12994">
    <property type="protein sequence ID" value="MBELARI_LOCUS12994"/>
    <property type="gene ID" value="MBELARI_LOCUS12994"/>
</dbReference>
<sequence>MLPRDVSSFDHDPPKDVIEVLPAVRRFYTRGEITLGDYNRNWPIILCCEISKKIGLNLVYKQTVTLTTTGPTPVVTVWFMGISYRYICGYQQINPTLSEEENVREAIGALYNRLSDVGAVPSGIARLCARFELLKPVVLLTLPWFQHLMIKINETLYKDLMFDMPTRPMNETALLVKVESLTKYLQKWSAHYWTNKLCMRCPSYVQIVRLWGAGVPNVRLPNEKFKEIYDCSGVRSGVIQFLEDYLVEDSDPQKQRKALQKRIDFPPDGSPHPLLLGVPEALTSYLDGLDSRCPIPLAINEFIDFFNGGADKSKSMDTPMPSLLLQTSRTTNASLESFVQQKDDTLFVPIDKPSDFQVIVQEKPGLNLLIQNLPEREKDPKVTRQVEIATVSEVLALVGVKDEDFDVLGRVRLPAYTSLYKPLPLQVRLSIHVRKPNLEDLNNALKRHPRLKTLAVSWFTEENEKQRKITEKGSRSRPETTRTKDRKRSHSRSRERKRSRDRERKREKSRSPRRSDKKSEPSIRDSSQPSLFGRDLREVYSRRVKNFVTKVAETADCKLVIGAFPEDPISTKVNAKFTDIPFMIQAEDIALASLIARLVDLGMVPNQLVDLVSTYDEWCAPICKVLGPCMNFAKAVLKSPDYAPILMEIANYEQNGQLFMPPTRVDQIYAVTKFVQTMKEFGAKHWTMTTLIAPDAASQIPQIADGSFKVVASDSREARDERTKEKKIKEKQEQRAKQEAKEAKKSKSYKNNKKEERSRSPGRVKARGKSPEAPKSETQVPMDIEKEALFVDLVSDDEEESSDKDDPEETIKRLAREEAELERKNQEIQRQLELLDKGLLKTEDAWALLSSLNKDVEKEKSSKKLEREMVEKKTSRKSPRSGSPWDERKRSVKTNDNKASDHGKQSKERISPLASHSNDKYAKNRSEISIKAAQKSRSELPEESRVKMPTTTAVVTTTTAVYSNPITTSAASFNQPIIPINSFNVQSSPNNIQPSTATIMTFPPSNISQPPPALPKMPVTTYVPPVNLNAQPQLQAPTVESNEELRKQAELLEEQLRLLQRLKALTKQIDDGGFSAPMVVAPTPTPDMRGPPPMQRITPAANWPNQSYVSPESRLKPPIIAQPVDPLGARRFQIFPPQLPSFVPDWCIDFLNEAEKITPFYLQKICSAVQDQGEIRQLLLEPRFCREHDPAIRPCAFHCHVGLNHKTVDCIVQLPWSRRIRLAELNGICLDKKICIMPHRGECPLRSQQCQFCGDLHFLAWCRKQAQMRNLYDVADEQQVISQNPVASMGTGSLPNTTFSYGM</sequence>
<dbReference type="Proteomes" id="UP000887575">
    <property type="component" value="Unassembled WGS sequence"/>
</dbReference>
<dbReference type="GO" id="GO:0061630">
    <property type="term" value="F:ubiquitin protein ligase activity"/>
    <property type="evidence" value="ECO:0007669"/>
    <property type="project" value="InterPro"/>
</dbReference>
<dbReference type="PANTHER" id="PTHR15439:SF0">
    <property type="entry name" value="CELL DIVISION CYCLE AND APOPTOSIS REGULATOR PROTEIN 1-RELATED"/>
    <property type="match status" value="1"/>
</dbReference>
<evidence type="ECO:0000313" key="3">
    <source>
        <dbReference type="WBParaSite" id="MBELARI_LOCUS12994"/>
    </source>
</evidence>
<feature type="compositionally biased region" description="Basic and acidic residues" evidence="1">
    <location>
        <begin position="885"/>
        <end position="910"/>
    </location>
</feature>
<feature type="compositionally biased region" description="Acidic residues" evidence="1">
    <location>
        <begin position="794"/>
        <end position="808"/>
    </location>
</feature>
<feature type="compositionally biased region" description="Basic and acidic residues" evidence="1">
    <location>
        <begin position="465"/>
        <end position="483"/>
    </location>
</feature>
<name>A0AAF3EG83_9BILA</name>
<dbReference type="GO" id="GO:0016567">
    <property type="term" value="P:protein ubiquitination"/>
    <property type="evidence" value="ECO:0007669"/>
    <property type="project" value="InterPro"/>
</dbReference>
<keyword evidence="2" id="KW-1185">Reference proteome</keyword>
<dbReference type="GO" id="GO:0006397">
    <property type="term" value="P:mRNA processing"/>
    <property type="evidence" value="ECO:0007669"/>
    <property type="project" value="InterPro"/>
</dbReference>
<feature type="compositionally biased region" description="Basic and acidic residues" evidence="1">
    <location>
        <begin position="855"/>
        <end position="873"/>
    </location>
</feature>
<feature type="region of interest" description="Disordered" evidence="1">
    <location>
        <begin position="855"/>
        <end position="926"/>
    </location>
</feature>
<dbReference type="PANTHER" id="PTHR15439">
    <property type="entry name" value="RETINOBLASTOMA-BINDING PROTEIN 6"/>
    <property type="match status" value="1"/>
</dbReference>
<accession>A0AAF3EG83</accession>
<feature type="region of interest" description="Disordered" evidence="1">
    <location>
        <begin position="710"/>
        <end position="814"/>
    </location>
</feature>
<evidence type="ECO:0000313" key="2">
    <source>
        <dbReference type="Proteomes" id="UP000887575"/>
    </source>
</evidence>